<dbReference type="AlphaFoldDB" id="A0A126TGJ5"/>
<keyword evidence="8 11" id="KW-0472">Membrane</keyword>
<feature type="transmembrane region" description="Helical" evidence="11">
    <location>
        <begin position="20"/>
        <end position="43"/>
    </location>
</feature>
<comment type="subcellular location">
    <subcellularLocation>
        <location evidence="1">Membrane</location>
        <topology evidence="1">Multi-pass membrane protein</topology>
    </subcellularLocation>
</comment>
<protein>
    <recommendedName>
        <fullName evidence="3">NADH-ubiquinone oxidoreductase chain 4L</fullName>
    </recommendedName>
    <alternativeName>
        <fullName evidence="9">NADH dehydrogenase subunit 4L</fullName>
    </alternativeName>
</protein>
<comment type="catalytic activity">
    <reaction evidence="10">
        <text>a ubiquinone + NADH + 5 H(+)(in) = a ubiquinol + NAD(+) + 4 H(+)(out)</text>
        <dbReference type="Rhea" id="RHEA:29091"/>
        <dbReference type="Rhea" id="RHEA-COMP:9565"/>
        <dbReference type="Rhea" id="RHEA-COMP:9566"/>
        <dbReference type="ChEBI" id="CHEBI:15378"/>
        <dbReference type="ChEBI" id="CHEBI:16389"/>
        <dbReference type="ChEBI" id="CHEBI:17976"/>
        <dbReference type="ChEBI" id="CHEBI:57540"/>
        <dbReference type="ChEBI" id="CHEBI:57945"/>
        <dbReference type="EC" id="7.1.1.2"/>
    </reaction>
</comment>
<geneLocation type="mitochondrion" evidence="12"/>
<evidence type="ECO:0000256" key="6">
    <source>
        <dbReference type="ARBA" id="ARBA00022989"/>
    </source>
</evidence>
<name>A0A126TGJ5_9COLE</name>
<feature type="transmembrane region" description="Helical" evidence="11">
    <location>
        <begin position="49"/>
        <end position="73"/>
    </location>
</feature>
<comment type="similarity">
    <text evidence="2">Belongs to the complex I subunit 4L family.</text>
</comment>
<dbReference type="InterPro" id="IPR039428">
    <property type="entry name" value="NUOK/Mnh_C1-like"/>
</dbReference>
<evidence type="ECO:0000256" key="10">
    <source>
        <dbReference type="ARBA" id="ARBA00049551"/>
    </source>
</evidence>
<gene>
    <name evidence="12" type="primary">ND4L</name>
</gene>
<dbReference type="GO" id="GO:0008137">
    <property type="term" value="F:NADH dehydrogenase (ubiquinone) activity"/>
    <property type="evidence" value="ECO:0007669"/>
    <property type="project" value="UniProtKB-EC"/>
</dbReference>
<evidence type="ECO:0000256" key="3">
    <source>
        <dbReference type="ARBA" id="ARBA00016612"/>
    </source>
</evidence>
<dbReference type="Gene3D" id="1.10.287.3510">
    <property type="match status" value="1"/>
</dbReference>
<evidence type="ECO:0000256" key="5">
    <source>
        <dbReference type="ARBA" id="ARBA00022967"/>
    </source>
</evidence>
<accession>A0A126TGJ5</accession>
<dbReference type="EMBL" id="KT696259">
    <property type="protein sequence ID" value="AML26669.1"/>
    <property type="molecule type" value="Genomic_DNA"/>
</dbReference>
<evidence type="ECO:0000256" key="11">
    <source>
        <dbReference type="SAM" id="Phobius"/>
    </source>
</evidence>
<evidence type="ECO:0000256" key="1">
    <source>
        <dbReference type="ARBA" id="ARBA00004141"/>
    </source>
</evidence>
<keyword evidence="7" id="KW-0520">NAD</keyword>
<keyword evidence="12" id="KW-0496">Mitochondrion</keyword>
<evidence type="ECO:0000313" key="12">
    <source>
        <dbReference type="EMBL" id="AML26669.1"/>
    </source>
</evidence>
<dbReference type="GO" id="GO:0016020">
    <property type="term" value="C:membrane"/>
    <property type="evidence" value="ECO:0007669"/>
    <property type="project" value="UniProtKB-SubCell"/>
</dbReference>
<evidence type="ECO:0000256" key="2">
    <source>
        <dbReference type="ARBA" id="ARBA00010519"/>
    </source>
</evidence>
<evidence type="ECO:0000256" key="8">
    <source>
        <dbReference type="ARBA" id="ARBA00023136"/>
    </source>
</evidence>
<sequence length="88" mass="10630">MYLCYFFGLISFVLNRKHFLLMLLTLEMIVLLMYVYMYLILLYYNNELYFNMIFLIMSVCEGVLGLSLLIALVRSYGNDYFQSFNILW</sequence>
<keyword evidence="4 11" id="KW-0812">Transmembrane</keyword>
<evidence type="ECO:0000256" key="7">
    <source>
        <dbReference type="ARBA" id="ARBA00023027"/>
    </source>
</evidence>
<reference evidence="12" key="1">
    <citation type="submission" date="2015-09" db="EMBL/GenBank/DDBJ databases">
        <title>Capturing the unknown biodiversity of arthropods in tropical forests using metagenomics.</title>
        <authorList>
            <person name="Andujar C."/>
            <person name="Creedy T.J."/>
            <person name="Garner B."/>
            <person name="Canty R."/>
            <person name="Warner H.B."/>
            <person name="Lipecki J."/>
            <person name="Crampton-Platt A."/>
            <person name="Gabrielli M."/>
            <person name="Croydon-Veleslavov I.A."/>
            <person name="Lim J.L."/>
            <person name="Linard B."/>
            <person name="Vogler A."/>
        </authorList>
    </citation>
    <scope>NUCLEOTIDE SEQUENCE</scope>
</reference>
<proteinExistence type="inferred from homology"/>
<evidence type="ECO:0000256" key="4">
    <source>
        <dbReference type="ARBA" id="ARBA00022692"/>
    </source>
</evidence>
<evidence type="ECO:0000256" key="9">
    <source>
        <dbReference type="ARBA" id="ARBA00031586"/>
    </source>
</evidence>
<organism evidence="12">
    <name type="scientific">Ptiliidae sp. BMNH 1274726</name>
    <dbReference type="NCBI Taxonomy" id="1796538"/>
    <lineage>
        <taxon>Eukaryota</taxon>
        <taxon>Metazoa</taxon>
        <taxon>Ecdysozoa</taxon>
        <taxon>Arthropoda</taxon>
        <taxon>Hexapoda</taxon>
        <taxon>Insecta</taxon>
        <taxon>Pterygota</taxon>
        <taxon>Neoptera</taxon>
        <taxon>Endopterygota</taxon>
        <taxon>Coleoptera</taxon>
        <taxon>Polyphaga</taxon>
        <taxon>Staphyliniformia</taxon>
        <taxon>Ptiliidae</taxon>
    </lineage>
</organism>
<dbReference type="Pfam" id="PF00420">
    <property type="entry name" value="Oxidored_q2"/>
    <property type="match status" value="1"/>
</dbReference>
<keyword evidence="5" id="KW-1278">Translocase</keyword>
<keyword evidence="6 11" id="KW-1133">Transmembrane helix</keyword>